<dbReference type="Proteomes" id="UP000094969">
    <property type="component" value="Chromosome"/>
</dbReference>
<evidence type="ECO:0000313" key="3">
    <source>
        <dbReference type="Proteomes" id="UP000094969"/>
    </source>
</evidence>
<reference evidence="2 3" key="1">
    <citation type="journal article" date="2015" name="Antonie Van Leeuwenhoek">
        <title>Bosea vaviloviae sp. nov., a new species of slow-growing rhizobia isolated from nodules of the relict species Vavilovia formosa (Stev.) Fed.</title>
        <authorList>
            <person name="Safronova V.I."/>
            <person name="Kuznetsova I.G."/>
            <person name="Sazanova A.L."/>
            <person name="Kimeklis A.K."/>
            <person name="Belimov A.A."/>
            <person name="Andronov E.E."/>
            <person name="Pinaev A.G."/>
            <person name="Chizhevskaya E.P."/>
            <person name="Pukhaev A.R."/>
            <person name="Popov K.P."/>
            <person name="Willems A."/>
            <person name="Tikhonovich I.A."/>
        </authorList>
    </citation>
    <scope>NUCLEOTIDE SEQUENCE [LARGE SCALE GENOMIC DNA]</scope>
    <source>
        <strain evidence="2 3">Vaf18</strain>
    </source>
</reference>
<protein>
    <submittedName>
        <fullName evidence="2">NIPSNAP family containing protein</fullName>
    </submittedName>
</protein>
<name>A0A1D7UBN5_9HYPH</name>
<dbReference type="RefSeq" id="WP_069693975.1">
    <property type="nucleotide sequence ID" value="NZ_CP017147.1"/>
</dbReference>
<dbReference type="AlphaFoldDB" id="A0A1D7UBN5"/>
<dbReference type="STRING" id="1526658.BHK69_26105"/>
<dbReference type="EMBL" id="CP017147">
    <property type="protein sequence ID" value="AOO84792.1"/>
    <property type="molecule type" value="Genomic_DNA"/>
</dbReference>
<dbReference type="Gene3D" id="3.30.70.100">
    <property type="match status" value="1"/>
</dbReference>
<sequence length="112" mass="13032">MIHQLRIYEIFERNKGAFHARFRDHAMRIMARHGFQIVAMWETASAGRTEFAYILAWPDNETRTAHWTTFLADPEWIEIKRVTSIEYGNLVGIVEDRIMTLTDYSPTGAISA</sequence>
<keyword evidence="3" id="KW-1185">Reference proteome</keyword>
<evidence type="ECO:0000259" key="1">
    <source>
        <dbReference type="Pfam" id="PF07978"/>
    </source>
</evidence>
<dbReference type="SUPFAM" id="SSF54909">
    <property type="entry name" value="Dimeric alpha+beta barrel"/>
    <property type="match status" value="1"/>
</dbReference>
<dbReference type="KEGG" id="bvv:BHK69_26105"/>
<evidence type="ECO:0000313" key="2">
    <source>
        <dbReference type="EMBL" id="AOO84792.1"/>
    </source>
</evidence>
<accession>A0A1D7UBN5</accession>
<gene>
    <name evidence="2" type="ORF">BHK69_26105</name>
</gene>
<dbReference type="InterPro" id="IPR012577">
    <property type="entry name" value="NIPSNAP"/>
</dbReference>
<feature type="domain" description="NIPSNAP" evidence="1">
    <location>
        <begin position="4"/>
        <end position="106"/>
    </location>
</feature>
<proteinExistence type="predicted"/>
<dbReference type="InterPro" id="IPR011008">
    <property type="entry name" value="Dimeric_a/b-barrel"/>
</dbReference>
<dbReference type="Pfam" id="PF07978">
    <property type="entry name" value="NIPSNAP"/>
    <property type="match status" value="1"/>
</dbReference>
<organism evidence="2 3">
    <name type="scientific">Bosea vaviloviae</name>
    <dbReference type="NCBI Taxonomy" id="1526658"/>
    <lineage>
        <taxon>Bacteria</taxon>
        <taxon>Pseudomonadati</taxon>
        <taxon>Pseudomonadota</taxon>
        <taxon>Alphaproteobacteria</taxon>
        <taxon>Hyphomicrobiales</taxon>
        <taxon>Boseaceae</taxon>
        <taxon>Bosea</taxon>
    </lineage>
</organism>
<dbReference type="OrthoDB" id="9812037at2"/>